<dbReference type="PANTHER" id="PTHR30037">
    <property type="entry name" value="DNA-3-METHYLADENINE GLYCOSYLASE 1"/>
    <property type="match status" value="1"/>
</dbReference>
<evidence type="ECO:0000256" key="1">
    <source>
        <dbReference type="PIRSR" id="PIRSR605019-1"/>
    </source>
</evidence>
<dbReference type="InterPro" id="IPR011257">
    <property type="entry name" value="DNA_glycosylase"/>
</dbReference>
<dbReference type="InterPro" id="IPR005019">
    <property type="entry name" value="Adenine_glyco"/>
</dbReference>
<dbReference type="SUPFAM" id="SSF48150">
    <property type="entry name" value="DNA-glycosylase"/>
    <property type="match status" value="1"/>
</dbReference>
<dbReference type="EMBL" id="FRCY01000001">
    <property type="protein sequence ID" value="SHM41181.1"/>
    <property type="molecule type" value="Genomic_DNA"/>
</dbReference>
<dbReference type="STRING" id="388280.SAMN04488057_101368"/>
<keyword evidence="1" id="KW-0479">Metal-binding</keyword>
<evidence type="ECO:0000313" key="3">
    <source>
        <dbReference type="Proteomes" id="UP000184513"/>
    </source>
</evidence>
<dbReference type="GO" id="GO:0046872">
    <property type="term" value="F:metal ion binding"/>
    <property type="evidence" value="ECO:0007669"/>
    <property type="project" value="UniProtKB-KW"/>
</dbReference>
<dbReference type="GO" id="GO:0006284">
    <property type="term" value="P:base-excision repair"/>
    <property type="evidence" value="ECO:0007669"/>
    <property type="project" value="InterPro"/>
</dbReference>
<evidence type="ECO:0000313" key="2">
    <source>
        <dbReference type="EMBL" id="SHM41181.1"/>
    </source>
</evidence>
<sequence length="201" mass="23510">MSELVPNQTETFRCPWCLGFEDYIRYHDEEWGVPVYSDRKHFEFLVLESAQAGLSWATILKKREGYMRAFEDFDYQKVADFTEEEIERLIGNPDIVRNRLKIQAAVNNARKFIGIQEHYGTFTDYIWGFVDGKPLQNEWKSMSAVPAATELSNQIARDLKQKGFKFLGSTIVYSHMQATGIVNDHLVQCHRHQEVKRMAMY</sequence>
<dbReference type="Pfam" id="PF03352">
    <property type="entry name" value="Adenine_glyco"/>
    <property type="match status" value="1"/>
</dbReference>
<keyword evidence="3" id="KW-1185">Reference proteome</keyword>
<feature type="binding site" evidence="1">
    <location>
        <position position="189"/>
    </location>
    <ligand>
        <name>Zn(2+)</name>
        <dbReference type="ChEBI" id="CHEBI:29105"/>
    </ligand>
</feature>
<dbReference type="AlphaFoldDB" id="A0A1M7IKC7"/>
<feature type="binding site" evidence="1">
    <location>
        <position position="185"/>
    </location>
    <ligand>
        <name>Zn(2+)</name>
        <dbReference type="ChEBI" id="CHEBI:29105"/>
    </ligand>
</feature>
<name>A0A1M7IKC7_9BACT</name>
<dbReference type="PANTHER" id="PTHR30037:SF4">
    <property type="entry name" value="DNA-3-METHYLADENINE GLYCOSYLASE I"/>
    <property type="match status" value="1"/>
</dbReference>
<dbReference type="Gene3D" id="1.10.340.30">
    <property type="entry name" value="Hypothetical protein, domain 2"/>
    <property type="match status" value="1"/>
</dbReference>
<accession>A0A1M7IKC7</accession>
<keyword evidence="1" id="KW-0862">Zinc</keyword>
<dbReference type="Proteomes" id="UP000184513">
    <property type="component" value="Unassembled WGS sequence"/>
</dbReference>
<reference evidence="2 3" key="1">
    <citation type="submission" date="2016-11" db="EMBL/GenBank/DDBJ databases">
        <authorList>
            <person name="Jaros S."/>
            <person name="Januszkiewicz K."/>
            <person name="Wedrychowicz H."/>
        </authorList>
    </citation>
    <scope>NUCLEOTIDE SEQUENCE [LARGE SCALE GENOMIC DNA]</scope>
    <source>
        <strain evidence="2 3">CGMCC 1.6102</strain>
    </source>
</reference>
<dbReference type="InterPro" id="IPR052891">
    <property type="entry name" value="DNA-3mA_glycosylase"/>
</dbReference>
<dbReference type="OrthoDB" id="9807664at2"/>
<feature type="binding site" evidence="1">
    <location>
        <position position="27"/>
    </location>
    <ligand>
        <name>Zn(2+)</name>
        <dbReference type="ChEBI" id="CHEBI:29105"/>
    </ligand>
</feature>
<dbReference type="GO" id="GO:0008725">
    <property type="term" value="F:DNA-3-methyladenine glycosylase activity"/>
    <property type="evidence" value="ECO:0007669"/>
    <property type="project" value="InterPro"/>
</dbReference>
<gene>
    <name evidence="2" type="ORF">SAMN04488057_101368</name>
</gene>
<dbReference type="RefSeq" id="WP_073090816.1">
    <property type="nucleotide sequence ID" value="NZ_FRCY01000001.1"/>
</dbReference>
<proteinExistence type="predicted"/>
<organism evidence="2 3">
    <name type="scientific">Cyclobacterium lianum</name>
    <dbReference type="NCBI Taxonomy" id="388280"/>
    <lineage>
        <taxon>Bacteria</taxon>
        <taxon>Pseudomonadati</taxon>
        <taxon>Bacteroidota</taxon>
        <taxon>Cytophagia</taxon>
        <taxon>Cytophagales</taxon>
        <taxon>Cyclobacteriaceae</taxon>
        <taxon>Cyclobacterium</taxon>
    </lineage>
</organism>
<feature type="binding site" evidence="1">
    <location>
        <position position="14"/>
    </location>
    <ligand>
        <name>Zn(2+)</name>
        <dbReference type="ChEBI" id="CHEBI:29105"/>
    </ligand>
</feature>
<protein>
    <submittedName>
        <fullName evidence="2">DNA-3-methyladenine glycosylase I</fullName>
    </submittedName>
</protein>